<dbReference type="Gene3D" id="2.30.42.10">
    <property type="match status" value="1"/>
</dbReference>
<proteinExistence type="predicted"/>
<protein>
    <recommendedName>
        <fullName evidence="4">PDZ domain-containing protein</fullName>
    </recommendedName>
</protein>
<name>A0AAV3REP1_LITER</name>
<dbReference type="EMBL" id="BAABME010008770">
    <property type="protein sequence ID" value="GAA0173791.1"/>
    <property type="molecule type" value="Genomic_DNA"/>
</dbReference>
<dbReference type="InterPro" id="IPR036034">
    <property type="entry name" value="PDZ_sf"/>
</dbReference>
<keyword evidence="3" id="KW-1185">Reference proteome</keyword>
<dbReference type="AlphaFoldDB" id="A0AAV3REP1"/>
<gene>
    <name evidence="2" type="ORF">LIER_27335</name>
</gene>
<feature type="compositionally biased region" description="Basic and acidic residues" evidence="1">
    <location>
        <begin position="417"/>
        <end position="441"/>
    </location>
</feature>
<dbReference type="SUPFAM" id="SSF50494">
    <property type="entry name" value="Trypsin-like serine proteases"/>
    <property type="match status" value="1"/>
</dbReference>
<dbReference type="PANTHER" id="PTHR47389">
    <property type="entry name" value="OS09G0436400 PROTEIN"/>
    <property type="match status" value="1"/>
</dbReference>
<sequence length="447" mass="49850">MDYEKGESSKASSVSKVSSSVVRLTYYPGDAGLDRCNTNGTIFSCVPHEDNALFVCYILTSADLFRPRKRYLPVKEKEVSPVSKIDVCLPTDQLYEGDVVACDMEINVSVIKIKSDAPLPTATLTPFTDCLSVSPVGASESYIPFCQSPYPTKLYPGDEVAVVCRAFGKSCDVLATSGIYSVNYIGCGLDIMPFLRIDCQRIINGAPVINCEGDVIGVAFNVNDNVAFLPANVFFKWWKQVLTYGEIRRPWMGARIINLFAASIGFLENVVHDCDISDGVFVEEVIHGSPAESANMCSRDVICQCDGRPVRSFLEFTELLWDNIGEFIEVKGVRDGCHFGWKVEIKTIKTEILPESLAEYAATKYTNTGSLPESLAENVVTRKKFREGEVIKKKIKRTAKKDKEVTGPKAKTRKREGKIDEKKGRKNRRELDERTKKRWDLSKCSNT</sequence>
<feature type="region of interest" description="Disordered" evidence="1">
    <location>
        <begin position="396"/>
        <end position="447"/>
    </location>
</feature>
<reference evidence="2 3" key="1">
    <citation type="submission" date="2024-01" db="EMBL/GenBank/DDBJ databases">
        <title>The complete chloroplast genome sequence of Lithospermum erythrorhizon: insights into the phylogenetic relationship among Boraginaceae species and the maternal lineages of purple gromwells.</title>
        <authorList>
            <person name="Okada T."/>
            <person name="Watanabe K."/>
        </authorList>
    </citation>
    <scope>NUCLEOTIDE SEQUENCE [LARGE SCALE GENOMIC DNA]</scope>
</reference>
<evidence type="ECO:0000313" key="3">
    <source>
        <dbReference type="Proteomes" id="UP001454036"/>
    </source>
</evidence>
<accession>A0AAV3REP1</accession>
<comment type="caution">
    <text evidence="2">The sequence shown here is derived from an EMBL/GenBank/DDBJ whole genome shotgun (WGS) entry which is preliminary data.</text>
</comment>
<dbReference type="Gene3D" id="2.40.10.120">
    <property type="match status" value="1"/>
</dbReference>
<dbReference type="Proteomes" id="UP001454036">
    <property type="component" value="Unassembled WGS sequence"/>
</dbReference>
<dbReference type="SUPFAM" id="SSF50156">
    <property type="entry name" value="PDZ domain-like"/>
    <property type="match status" value="1"/>
</dbReference>
<dbReference type="PANTHER" id="PTHR47389:SF4">
    <property type="entry name" value="OS09G0436400 PROTEIN"/>
    <property type="match status" value="1"/>
</dbReference>
<evidence type="ECO:0008006" key="4">
    <source>
        <dbReference type="Google" id="ProtNLM"/>
    </source>
</evidence>
<organism evidence="2 3">
    <name type="scientific">Lithospermum erythrorhizon</name>
    <name type="common">Purple gromwell</name>
    <name type="synonym">Lithospermum officinale var. erythrorhizon</name>
    <dbReference type="NCBI Taxonomy" id="34254"/>
    <lineage>
        <taxon>Eukaryota</taxon>
        <taxon>Viridiplantae</taxon>
        <taxon>Streptophyta</taxon>
        <taxon>Embryophyta</taxon>
        <taxon>Tracheophyta</taxon>
        <taxon>Spermatophyta</taxon>
        <taxon>Magnoliopsida</taxon>
        <taxon>eudicotyledons</taxon>
        <taxon>Gunneridae</taxon>
        <taxon>Pentapetalae</taxon>
        <taxon>asterids</taxon>
        <taxon>lamiids</taxon>
        <taxon>Boraginales</taxon>
        <taxon>Boraginaceae</taxon>
        <taxon>Boraginoideae</taxon>
        <taxon>Lithospermeae</taxon>
        <taxon>Lithospermum</taxon>
    </lineage>
</organism>
<evidence type="ECO:0000256" key="1">
    <source>
        <dbReference type="SAM" id="MobiDB-lite"/>
    </source>
</evidence>
<dbReference type="InterPro" id="IPR009003">
    <property type="entry name" value="Peptidase_S1_PA"/>
</dbReference>
<dbReference type="Pfam" id="PF13365">
    <property type="entry name" value="Trypsin_2"/>
    <property type="match status" value="1"/>
</dbReference>
<evidence type="ECO:0000313" key="2">
    <source>
        <dbReference type="EMBL" id="GAA0173791.1"/>
    </source>
</evidence>